<reference evidence="1" key="1">
    <citation type="submission" date="2018-05" db="EMBL/GenBank/DDBJ databases">
        <authorList>
            <person name="Lanie J.A."/>
            <person name="Ng W.-L."/>
            <person name="Kazmierczak K.M."/>
            <person name="Andrzejewski T.M."/>
            <person name="Davidsen T.M."/>
            <person name="Wayne K.J."/>
            <person name="Tettelin H."/>
            <person name="Glass J.I."/>
            <person name="Rusch D."/>
            <person name="Podicherti R."/>
            <person name="Tsui H.-C.T."/>
            <person name="Winkler M.E."/>
        </authorList>
    </citation>
    <scope>NUCLEOTIDE SEQUENCE</scope>
</reference>
<sequence length="41" mass="4827">MDRIFKRVLIPLDFKGSRLDKAAATLFPDFSRSRLKTWIES</sequence>
<feature type="non-terminal residue" evidence="1">
    <location>
        <position position="41"/>
    </location>
</feature>
<proteinExistence type="predicted"/>
<gene>
    <name evidence="1" type="ORF">METZ01_LOCUS217055</name>
</gene>
<organism evidence="1">
    <name type="scientific">marine metagenome</name>
    <dbReference type="NCBI Taxonomy" id="408172"/>
    <lineage>
        <taxon>unclassified sequences</taxon>
        <taxon>metagenomes</taxon>
        <taxon>ecological metagenomes</taxon>
    </lineage>
</organism>
<dbReference type="InterPro" id="IPR036986">
    <property type="entry name" value="S4_RNA-bd_sf"/>
</dbReference>
<dbReference type="EMBL" id="UINC01050800">
    <property type="protein sequence ID" value="SVB64201.1"/>
    <property type="molecule type" value="Genomic_DNA"/>
</dbReference>
<dbReference type="GO" id="GO:0003723">
    <property type="term" value="F:RNA binding"/>
    <property type="evidence" value="ECO:0007669"/>
    <property type="project" value="InterPro"/>
</dbReference>
<evidence type="ECO:0000313" key="1">
    <source>
        <dbReference type="EMBL" id="SVB64201.1"/>
    </source>
</evidence>
<name>A0A382FQG0_9ZZZZ</name>
<accession>A0A382FQG0</accession>
<dbReference type="AlphaFoldDB" id="A0A382FQG0"/>
<protein>
    <submittedName>
        <fullName evidence="1">Uncharacterized protein</fullName>
    </submittedName>
</protein>
<dbReference type="Gene3D" id="3.10.290.10">
    <property type="entry name" value="RNA-binding S4 domain"/>
    <property type="match status" value="1"/>
</dbReference>